<accession>A0ABP0XNU3</accession>
<dbReference type="EMBL" id="OZ021735">
    <property type="protein sequence ID" value="CAK9308616.1"/>
    <property type="molecule type" value="Genomic_DNA"/>
</dbReference>
<sequence>MVEVLILCRMVGSFGTLKKKRRAKACKRMSNQTVSLKMLLLEHHFCAKADHRLIPSNAINDVTVRF</sequence>
<name>A0ABP0XNU3_9ROSI</name>
<keyword evidence="2" id="KW-1185">Reference proteome</keyword>
<organism evidence="1 2">
    <name type="scientific">Citrullus colocynthis</name>
    <name type="common">colocynth</name>
    <dbReference type="NCBI Taxonomy" id="252529"/>
    <lineage>
        <taxon>Eukaryota</taxon>
        <taxon>Viridiplantae</taxon>
        <taxon>Streptophyta</taxon>
        <taxon>Embryophyta</taxon>
        <taxon>Tracheophyta</taxon>
        <taxon>Spermatophyta</taxon>
        <taxon>Magnoliopsida</taxon>
        <taxon>eudicotyledons</taxon>
        <taxon>Gunneridae</taxon>
        <taxon>Pentapetalae</taxon>
        <taxon>rosids</taxon>
        <taxon>fabids</taxon>
        <taxon>Cucurbitales</taxon>
        <taxon>Cucurbitaceae</taxon>
        <taxon>Benincaseae</taxon>
        <taxon>Citrullus</taxon>
    </lineage>
</organism>
<evidence type="ECO:0000313" key="1">
    <source>
        <dbReference type="EMBL" id="CAK9308616.1"/>
    </source>
</evidence>
<evidence type="ECO:0000313" key="2">
    <source>
        <dbReference type="Proteomes" id="UP001642487"/>
    </source>
</evidence>
<dbReference type="Proteomes" id="UP001642487">
    <property type="component" value="Chromosome 1"/>
</dbReference>
<protein>
    <submittedName>
        <fullName evidence="1">Uncharacterized protein</fullName>
    </submittedName>
</protein>
<gene>
    <name evidence="1" type="ORF">CITCOLO1_LOCUS129</name>
</gene>
<proteinExistence type="predicted"/>
<reference evidence="1 2" key="1">
    <citation type="submission" date="2024-03" db="EMBL/GenBank/DDBJ databases">
        <authorList>
            <person name="Gkanogiannis A."/>
            <person name="Becerra Lopez-Lavalle L."/>
        </authorList>
    </citation>
    <scope>NUCLEOTIDE SEQUENCE [LARGE SCALE GENOMIC DNA]</scope>
</reference>